<protein>
    <submittedName>
        <fullName evidence="2">Uncharacterized protein</fullName>
    </submittedName>
</protein>
<keyword evidence="3" id="KW-1185">Reference proteome</keyword>
<organism evidence="2 3">
    <name type="scientific">Dreissena polymorpha</name>
    <name type="common">Zebra mussel</name>
    <name type="synonym">Mytilus polymorpha</name>
    <dbReference type="NCBI Taxonomy" id="45954"/>
    <lineage>
        <taxon>Eukaryota</taxon>
        <taxon>Metazoa</taxon>
        <taxon>Spiralia</taxon>
        <taxon>Lophotrochozoa</taxon>
        <taxon>Mollusca</taxon>
        <taxon>Bivalvia</taxon>
        <taxon>Autobranchia</taxon>
        <taxon>Heteroconchia</taxon>
        <taxon>Euheterodonta</taxon>
        <taxon>Imparidentia</taxon>
        <taxon>Neoheterodontei</taxon>
        <taxon>Myida</taxon>
        <taxon>Dreissenoidea</taxon>
        <taxon>Dreissenidae</taxon>
        <taxon>Dreissena</taxon>
    </lineage>
</organism>
<sequence>MHNVSQRERERGERERGREGGREGGRGSGEGGREGEGGRFRDSLLYMAISALDPQ</sequence>
<accession>A0A9D4LQ34</accession>
<dbReference type="AlphaFoldDB" id="A0A9D4LQ34"/>
<comment type="caution">
    <text evidence="2">The sequence shown here is derived from an EMBL/GenBank/DDBJ whole genome shotgun (WGS) entry which is preliminary data.</text>
</comment>
<gene>
    <name evidence="2" type="ORF">DPMN_025902</name>
</gene>
<feature type="region of interest" description="Disordered" evidence="1">
    <location>
        <begin position="1"/>
        <end position="42"/>
    </location>
</feature>
<evidence type="ECO:0000313" key="3">
    <source>
        <dbReference type="Proteomes" id="UP000828390"/>
    </source>
</evidence>
<proteinExistence type="predicted"/>
<reference evidence="2" key="1">
    <citation type="journal article" date="2019" name="bioRxiv">
        <title>The Genome of the Zebra Mussel, Dreissena polymorpha: A Resource for Invasive Species Research.</title>
        <authorList>
            <person name="McCartney M.A."/>
            <person name="Auch B."/>
            <person name="Kono T."/>
            <person name="Mallez S."/>
            <person name="Zhang Y."/>
            <person name="Obille A."/>
            <person name="Becker A."/>
            <person name="Abrahante J.E."/>
            <person name="Garbe J."/>
            <person name="Badalamenti J.P."/>
            <person name="Herman A."/>
            <person name="Mangelson H."/>
            <person name="Liachko I."/>
            <person name="Sullivan S."/>
            <person name="Sone E.D."/>
            <person name="Koren S."/>
            <person name="Silverstein K.A.T."/>
            <person name="Beckman K.B."/>
            <person name="Gohl D.M."/>
        </authorList>
    </citation>
    <scope>NUCLEOTIDE SEQUENCE</scope>
    <source>
        <strain evidence="2">Duluth1</strain>
        <tissue evidence="2">Whole animal</tissue>
    </source>
</reference>
<dbReference type="EMBL" id="JAIWYP010000002">
    <property type="protein sequence ID" value="KAH3862927.1"/>
    <property type="molecule type" value="Genomic_DNA"/>
</dbReference>
<evidence type="ECO:0000313" key="2">
    <source>
        <dbReference type="EMBL" id="KAH3862927.1"/>
    </source>
</evidence>
<name>A0A9D4LQ34_DREPO</name>
<dbReference type="Proteomes" id="UP000828390">
    <property type="component" value="Unassembled WGS sequence"/>
</dbReference>
<evidence type="ECO:0000256" key="1">
    <source>
        <dbReference type="SAM" id="MobiDB-lite"/>
    </source>
</evidence>
<reference evidence="2" key="2">
    <citation type="submission" date="2020-11" db="EMBL/GenBank/DDBJ databases">
        <authorList>
            <person name="McCartney M.A."/>
            <person name="Auch B."/>
            <person name="Kono T."/>
            <person name="Mallez S."/>
            <person name="Becker A."/>
            <person name="Gohl D.M."/>
            <person name="Silverstein K.A.T."/>
            <person name="Koren S."/>
            <person name="Bechman K.B."/>
            <person name="Herman A."/>
            <person name="Abrahante J.E."/>
            <person name="Garbe J."/>
        </authorList>
    </citation>
    <scope>NUCLEOTIDE SEQUENCE</scope>
    <source>
        <strain evidence="2">Duluth1</strain>
        <tissue evidence="2">Whole animal</tissue>
    </source>
</reference>